<name>A0AAD7S7B9_9TELE</name>
<comment type="caution">
    <text evidence="1">The sequence shown here is derived from an EMBL/GenBank/DDBJ whole genome shotgun (WGS) entry which is preliminary data.</text>
</comment>
<dbReference type="Gene3D" id="3.10.10.10">
    <property type="entry name" value="HIV Type 1 Reverse Transcriptase, subunit A, domain 1"/>
    <property type="match status" value="1"/>
</dbReference>
<dbReference type="PANTHER" id="PTHR24559:SF444">
    <property type="entry name" value="REVERSE TRANSCRIPTASE DOMAIN-CONTAINING PROTEIN"/>
    <property type="match status" value="1"/>
</dbReference>
<dbReference type="Proteomes" id="UP001221898">
    <property type="component" value="Unassembled WGS sequence"/>
</dbReference>
<dbReference type="EMBL" id="JAINUG010000109">
    <property type="protein sequence ID" value="KAJ8396141.1"/>
    <property type="molecule type" value="Genomic_DNA"/>
</dbReference>
<dbReference type="AlphaFoldDB" id="A0AAD7S7B9"/>
<dbReference type="SUPFAM" id="SSF56672">
    <property type="entry name" value="DNA/RNA polymerases"/>
    <property type="match status" value="1"/>
</dbReference>
<dbReference type="InterPro" id="IPR053134">
    <property type="entry name" value="RNA-dir_DNA_polymerase"/>
</dbReference>
<sequence length="116" mass="13064">MLAAGVIEPSDSPWVASAGLVKKKDDSWRFCVDYRHLNAVTKKDSYRCRASMMLWITSAVPAGLVRLTCELGPDARPKTAFTIRQGLWHFWVMPFGLCNAPATFERLMERVLAHVP</sequence>
<organism evidence="1 2">
    <name type="scientific">Aldrovandia affinis</name>
    <dbReference type="NCBI Taxonomy" id="143900"/>
    <lineage>
        <taxon>Eukaryota</taxon>
        <taxon>Metazoa</taxon>
        <taxon>Chordata</taxon>
        <taxon>Craniata</taxon>
        <taxon>Vertebrata</taxon>
        <taxon>Euteleostomi</taxon>
        <taxon>Actinopterygii</taxon>
        <taxon>Neopterygii</taxon>
        <taxon>Teleostei</taxon>
        <taxon>Notacanthiformes</taxon>
        <taxon>Halosauridae</taxon>
        <taxon>Aldrovandia</taxon>
    </lineage>
</organism>
<accession>A0AAD7S7B9</accession>
<protein>
    <submittedName>
        <fullName evidence="1">Uncharacterized protein</fullName>
    </submittedName>
</protein>
<dbReference type="CDD" id="cd01647">
    <property type="entry name" value="RT_LTR"/>
    <property type="match status" value="1"/>
</dbReference>
<dbReference type="PANTHER" id="PTHR24559">
    <property type="entry name" value="TRANSPOSON TY3-I GAG-POL POLYPROTEIN"/>
    <property type="match status" value="1"/>
</dbReference>
<evidence type="ECO:0000313" key="2">
    <source>
        <dbReference type="Proteomes" id="UP001221898"/>
    </source>
</evidence>
<reference evidence="1" key="1">
    <citation type="journal article" date="2023" name="Science">
        <title>Genome structures resolve the early diversification of teleost fishes.</title>
        <authorList>
            <person name="Parey E."/>
            <person name="Louis A."/>
            <person name="Montfort J."/>
            <person name="Bouchez O."/>
            <person name="Roques C."/>
            <person name="Iampietro C."/>
            <person name="Lluch J."/>
            <person name="Castinel A."/>
            <person name="Donnadieu C."/>
            <person name="Desvignes T."/>
            <person name="Floi Bucao C."/>
            <person name="Jouanno E."/>
            <person name="Wen M."/>
            <person name="Mejri S."/>
            <person name="Dirks R."/>
            <person name="Jansen H."/>
            <person name="Henkel C."/>
            <person name="Chen W.J."/>
            <person name="Zahm M."/>
            <person name="Cabau C."/>
            <person name="Klopp C."/>
            <person name="Thompson A.W."/>
            <person name="Robinson-Rechavi M."/>
            <person name="Braasch I."/>
            <person name="Lecointre G."/>
            <person name="Bobe J."/>
            <person name="Postlethwait J.H."/>
            <person name="Berthelot C."/>
            <person name="Roest Crollius H."/>
            <person name="Guiguen Y."/>
        </authorList>
    </citation>
    <scope>NUCLEOTIDE SEQUENCE</scope>
    <source>
        <strain evidence="1">NC1722</strain>
    </source>
</reference>
<dbReference type="InterPro" id="IPR043502">
    <property type="entry name" value="DNA/RNA_pol_sf"/>
</dbReference>
<evidence type="ECO:0000313" key="1">
    <source>
        <dbReference type="EMBL" id="KAJ8396141.1"/>
    </source>
</evidence>
<proteinExistence type="predicted"/>
<keyword evidence="2" id="KW-1185">Reference proteome</keyword>
<gene>
    <name evidence="1" type="ORF">AAFF_G00022140</name>
</gene>